<evidence type="ECO:0000259" key="1">
    <source>
        <dbReference type="Pfam" id="PF01965"/>
    </source>
</evidence>
<keyword evidence="3" id="KW-1185">Reference proteome</keyword>
<gene>
    <name evidence="2" type="ORF">MESINF_0768</name>
</gene>
<feature type="domain" description="DJ-1/PfpI" evidence="1">
    <location>
        <begin position="15"/>
        <end position="196"/>
    </location>
</feature>
<evidence type="ECO:0000313" key="3">
    <source>
        <dbReference type="Proteomes" id="UP000250796"/>
    </source>
</evidence>
<dbReference type="Gene3D" id="3.40.50.880">
    <property type="match status" value="1"/>
</dbReference>
<dbReference type="Proteomes" id="UP000250796">
    <property type="component" value="Chromosome MESINF"/>
</dbReference>
<dbReference type="AlphaFoldDB" id="A0A7Z7LDY4"/>
<dbReference type="RefSeq" id="WP_169698593.1">
    <property type="nucleotide sequence ID" value="NZ_LS974202.1"/>
</dbReference>
<sequence>MYRAGVILSGCGKKDGTDITEAVMLFLALDRAGVETVCMSIDKDQFEVVNHLEDSTQMSGQKRNMLIESARLARGGIVDLDGVENVDFDILIIPGGKGVLKNLSTFMSEELEFRVNSSVQRIIADSNRSGKPIGAMCGAVVLLAKSLENIANNLKITVTGQSEEGRIAIERTGFNHRDCQEGEVCTDEENMIVTSPALSPDVDLEVVRTTAESMVQALLTLLRKKGGSPLN</sequence>
<dbReference type="Pfam" id="PF01965">
    <property type="entry name" value="DJ-1_PfpI"/>
    <property type="match status" value="1"/>
</dbReference>
<dbReference type="KEGG" id="minf:MESINF_0768"/>
<protein>
    <recommendedName>
        <fullName evidence="1">DJ-1/PfpI domain-containing protein</fullName>
    </recommendedName>
</protein>
<dbReference type="InterPro" id="IPR002818">
    <property type="entry name" value="DJ-1/PfpI"/>
</dbReference>
<dbReference type="InterPro" id="IPR029062">
    <property type="entry name" value="Class_I_gatase-like"/>
</dbReference>
<dbReference type="NCBIfam" id="NF008747">
    <property type="entry name" value="PRK11780.1"/>
    <property type="match status" value="1"/>
</dbReference>
<organism evidence="2 3">
    <name type="scientific">Mesotoga infera</name>
    <dbReference type="NCBI Taxonomy" id="1236046"/>
    <lineage>
        <taxon>Bacteria</taxon>
        <taxon>Thermotogati</taxon>
        <taxon>Thermotogota</taxon>
        <taxon>Thermotogae</taxon>
        <taxon>Kosmotogales</taxon>
        <taxon>Kosmotogaceae</taxon>
        <taxon>Mesotoga</taxon>
    </lineage>
</organism>
<dbReference type="PANTHER" id="PTHR10224:SF12">
    <property type="entry name" value="GLYOXALASE ELBB"/>
    <property type="match status" value="1"/>
</dbReference>
<accession>A0A7Z7LDY4</accession>
<evidence type="ECO:0000313" key="2">
    <source>
        <dbReference type="EMBL" id="SSC12217.1"/>
    </source>
</evidence>
<dbReference type="SUPFAM" id="SSF52317">
    <property type="entry name" value="Class I glutamine amidotransferase-like"/>
    <property type="match status" value="1"/>
</dbReference>
<dbReference type="PANTHER" id="PTHR10224">
    <property type="entry name" value="ES1 PROTEIN HOMOLOG, MITOCHONDRIAL"/>
    <property type="match status" value="1"/>
</dbReference>
<proteinExistence type="predicted"/>
<reference evidence="2 3" key="1">
    <citation type="submission" date="2017-01" db="EMBL/GenBank/DDBJ databases">
        <authorList>
            <person name="Erauso G."/>
        </authorList>
    </citation>
    <scope>NUCLEOTIDE SEQUENCE [LARGE SCALE GENOMIC DNA]</scope>
    <source>
        <strain evidence="2">MESINF1</strain>
    </source>
</reference>
<name>A0A7Z7LDY4_9BACT</name>
<dbReference type="EMBL" id="LS974202">
    <property type="protein sequence ID" value="SSC12217.1"/>
    <property type="molecule type" value="Genomic_DNA"/>
</dbReference>